<dbReference type="Proteomes" id="UP000515344">
    <property type="component" value="Chromosome"/>
</dbReference>
<accession>A0A7G5XCR1</accession>
<dbReference type="Pfam" id="PF13279">
    <property type="entry name" value="4HBT_2"/>
    <property type="match status" value="1"/>
</dbReference>
<dbReference type="PANTHER" id="PTHR31793:SF27">
    <property type="entry name" value="NOVEL THIOESTERASE SUPERFAMILY DOMAIN AND SAPOSIN A-TYPE DOMAIN CONTAINING PROTEIN (0610012H03RIK)"/>
    <property type="match status" value="1"/>
</dbReference>
<dbReference type="Gene3D" id="3.10.129.10">
    <property type="entry name" value="Hotdog Thioesterase"/>
    <property type="match status" value="1"/>
</dbReference>
<dbReference type="PANTHER" id="PTHR31793">
    <property type="entry name" value="4-HYDROXYBENZOYL-COA THIOESTERASE FAMILY MEMBER"/>
    <property type="match status" value="1"/>
</dbReference>
<evidence type="ECO:0000313" key="4">
    <source>
        <dbReference type="Proteomes" id="UP000515344"/>
    </source>
</evidence>
<dbReference type="InterPro" id="IPR050563">
    <property type="entry name" value="4-hydroxybenzoyl-CoA_TE"/>
</dbReference>
<dbReference type="SUPFAM" id="SSF54637">
    <property type="entry name" value="Thioesterase/thiol ester dehydrase-isomerase"/>
    <property type="match status" value="1"/>
</dbReference>
<dbReference type="CDD" id="cd00586">
    <property type="entry name" value="4HBT"/>
    <property type="match status" value="1"/>
</dbReference>
<keyword evidence="4" id="KW-1185">Reference proteome</keyword>
<dbReference type="KEGG" id="lacs:H4075_14395"/>
<keyword evidence="2" id="KW-0378">Hydrolase</keyword>
<name>A0A7G5XCR1_9BACT</name>
<protein>
    <submittedName>
        <fullName evidence="3">Thioesterase family protein</fullName>
    </submittedName>
</protein>
<evidence type="ECO:0000256" key="1">
    <source>
        <dbReference type="ARBA" id="ARBA00005953"/>
    </source>
</evidence>
<dbReference type="InterPro" id="IPR029069">
    <property type="entry name" value="HotDog_dom_sf"/>
</dbReference>
<dbReference type="GO" id="GO:0047617">
    <property type="term" value="F:fatty acyl-CoA hydrolase activity"/>
    <property type="evidence" value="ECO:0007669"/>
    <property type="project" value="TreeGrafter"/>
</dbReference>
<evidence type="ECO:0000256" key="2">
    <source>
        <dbReference type="ARBA" id="ARBA00022801"/>
    </source>
</evidence>
<comment type="similarity">
    <text evidence="1">Belongs to the 4-hydroxybenzoyl-CoA thioesterase family.</text>
</comment>
<reference evidence="4" key="1">
    <citation type="submission" date="2020-08" db="EMBL/GenBank/DDBJ databases">
        <title>Lacibacter sp. S13-6-6 genome sequencing.</title>
        <authorList>
            <person name="Jin L."/>
        </authorList>
    </citation>
    <scope>NUCLEOTIDE SEQUENCE [LARGE SCALE GENOMIC DNA]</scope>
    <source>
        <strain evidence="4">S13-6-6</strain>
    </source>
</reference>
<dbReference type="EMBL" id="CP060007">
    <property type="protein sequence ID" value="QNA43264.1"/>
    <property type="molecule type" value="Genomic_DNA"/>
</dbReference>
<dbReference type="AlphaFoldDB" id="A0A7G5XCR1"/>
<gene>
    <name evidence="3" type="ORF">H4075_14395</name>
</gene>
<sequence length="143" mass="15749">MSRIKLTLPEQFTFTATIPVRITDLNYGNHVGNDAVLSIIHEARMQFLSHHGFAELDCAGVGLIMSDVGIEFKKEIFYGDVLSVNIAAVNFTSVGFDLYYQILNREKAVTALAKTGMVCYDYGKKKIAAVPTVVKEKLASGEK</sequence>
<proteinExistence type="inferred from homology"/>
<evidence type="ECO:0000313" key="3">
    <source>
        <dbReference type="EMBL" id="QNA43264.1"/>
    </source>
</evidence>
<organism evidence="3 4">
    <name type="scientific">Lacibacter sediminis</name>
    <dbReference type="NCBI Taxonomy" id="2760713"/>
    <lineage>
        <taxon>Bacteria</taxon>
        <taxon>Pseudomonadati</taxon>
        <taxon>Bacteroidota</taxon>
        <taxon>Chitinophagia</taxon>
        <taxon>Chitinophagales</taxon>
        <taxon>Chitinophagaceae</taxon>
        <taxon>Lacibacter</taxon>
    </lineage>
</organism>
<dbReference type="RefSeq" id="WP_182801529.1">
    <property type="nucleotide sequence ID" value="NZ_CP060007.1"/>
</dbReference>